<dbReference type="RefSeq" id="WP_310288911.1">
    <property type="nucleotide sequence ID" value="NZ_BAAAWO010000001.1"/>
</dbReference>
<dbReference type="InterPro" id="IPR027417">
    <property type="entry name" value="P-loop_NTPase"/>
</dbReference>
<keyword evidence="2" id="KW-0808">Transferase</keyword>
<reference evidence="2 3" key="1">
    <citation type="submission" date="2023-07" db="EMBL/GenBank/DDBJ databases">
        <title>Sequencing the genomes of 1000 actinobacteria strains.</title>
        <authorList>
            <person name="Klenk H.-P."/>
        </authorList>
    </citation>
    <scope>NUCLEOTIDE SEQUENCE [LARGE SCALE GENOMIC DNA]</scope>
    <source>
        <strain evidence="2 3">DSM 20167</strain>
    </source>
</reference>
<sequence>MAHKVSFYNDSREYRKMSVEQVGLDELVGHAKLLSRQSGRHILGIVGAPGSGKSTLAAEIVRALGPDLSTLLPMDGFHLANEVLRAQGKCDRKGAIDTFDAMGCALMLERIKSQTREDPLIYAPIFRREIEEPIACAVQVDYRTPLIVVEGNYLLHDDSVWGRAAACLDTSWYLEPATTIRHDRLVRRHAEFGKSLEDARAWALGSDEINARLIALGAPRADRRLHLVTNLSA</sequence>
<accession>A0ABU2BFR3</accession>
<evidence type="ECO:0000313" key="2">
    <source>
        <dbReference type="EMBL" id="MDR7357445.1"/>
    </source>
</evidence>
<dbReference type="Proteomes" id="UP001183817">
    <property type="component" value="Unassembled WGS sequence"/>
</dbReference>
<keyword evidence="2" id="KW-0418">Kinase</keyword>
<dbReference type="EMBL" id="JAVDYI010000001">
    <property type="protein sequence ID" value="MDR7357445.1"/>
    <property type="molecule type" value="Genomic_DNA"/>
</dbReference>
<dbReference type="NCBIfam" id="NF006743">
    <property type="entry name" value="PRK09270.1-2"/>
    <property type="match status" value="1"/>
</dbReference>
<dbReference type="Gene3D" id="3.40.50.300">
    <property type="entry name" value="P-loop containing nucleotide triphosphate hydrolases"/>
    <property type="match status" value="2"/>
</dbReference>
<dbReference type="PANTHER" id="PTHR10285">
    <property type="entry name" value="URIDINE KINASE"/>
    <property type="match status" value="1"/>
</dbReference>
<dbReference type="GO" id="GO:0016301">
    <property type="term" value="F:kinase activity"/>
    <property type="evidence" value="ECO:0007669"/>
    <property type="project" value="UniProtKB-KW"/>
</dbReference>
<dbReference type="InterPro" id="IPR006083">
    <property type="entry name" value="PRK/URK"/>
</dbReference>
<organism evidence="2 3">
    <name type="scientific">Paeniglutamicibacter sulfureus</name>
    <dbReference type="NCBI Taxonomy" id="43666"/>
    <lineage>
        <taxon>Bacteria</taxon>
        <taxon>Bacillati</taxon>
        <taxon>Actinomycetota</taxon>
        <taxon>Actinomycetes</taxon>
        <taxon>Micrococcales</taxon>
        <taxon>Micrococcaceae</taxon>
        <taxon>Paeniglutamicibacter</taxon>
    </lineage>
</organism>
<comment type="caution">
    <text evidence="2">The sequence shown here is derived from an EMBL/GenBank/DDBJ whole genome shotgun (WGS) entry which is preliminary data.</text>
</comment>
<evidence type="ECO:0000313" key="3">
    <source>
        <dbReference type="Proteomes" id="UP001183817"/>
    </source>
</evidence>
<evidence type="ECO:0000259" key="1">
    <source>
        <dbReference type="Pfam" id="PF00485"/>
    </source>
</evidence>
<dbReference type="SUPFAM" id="SSF52540">
    <property type="entry name" value="P-loop containing nucleoside triphosphate hydrolases"/>
    <property type="match status" value="1"/>
</dbReference>
<gene>
    <name evidence="2" type="ORF">J2S64_001136</name>
</gene>
<dbReference type="Pfam" id="PF00485">
    <property type="entry name" value="PRK"/>
    <property type="match status" value="1"/>
</dbReference>
<keyword evidence="3" id="KW-1185">Reference proteome</keyword>
<protein>
    <submittedName>
        <fullName evidence="2">Pantothenate kinase</fullName>
    </submittedName>
</protein>
<proteinExistence type="predicted"/>
<name>A0ABU2BFR3_9MICC</name>
<feature type="domain" description="Phosphoribulokinase/uridine kinase" evidence="1">
    <location>
        <begin position="42"/>
        <end position="198"/>
    </location>
</feature>